<dbReference type="InterPro" id="IPR044668">
    <property type="entry name" value="PuuD-like"/>
</dbReference>
<dbReference type="Proteomes" id="UP000195011">
    <property type="component" value="Unassembled WGS sequence"/>
</dbReference>
<dbReference type="SUPFAM" id="SSF52317">
    <property type="entry name" value="Class I glutamine amidotransferase-like"/>
    <property type="match status" value="1"/>
</dbReference>
<evidence type="ECO:0000313" key="2">
    <source>
        <dbReference type="Proteomes" id="UP000195011"/>
    </source>
</evidence>
<dbReference type="GO" id="GO:0006598">
    <property type="term" value="P:polyamine catabolic process"/>
    <property type="evidence" value="ECO:0007669"/>
    <property type="project" value="TreeGrafter"/>
</dbReference>
<dbReference type="InterPro" id="IPR029062">
    <property type="entry name" value="Class_I_gatase-like"/>
</dbReference>
<proteinExistence type="predicted"/>
<dbReference type="Gene3D" id="3.40.50.880">
    <property type="match status" value="1"/>
</dbReference>
<reference evidence="1 2" key="1">
    <citation type="submission" date="2016-08" db="EMBL/GenBank/DDBJ databases">
        <title>Genome sequence of Clavibacter michiganensis spp strain CFBP8017.</title>
        <authorList>
            <person name="Thapa S.P."/>
            <person name="Coaker G."/>
            <person name="Jacques M.-A."/>
        </authorList>
    </citation>
    <scope>NUCLEOTIDE SEQUENCE [LARGE SCALE GENOMIC DNA]</scope>
    <source>
        <strain evidence="1">CFBP8017</strain>
    </source>
</reference>
<dbReference type="Pfam" id="PF07722">
    <property type="entry name" value="Peptidase_C26"/>
    <property type="match status" value="1"/>
</dbReference>
<name>A0A251YG17_9MICO</name>
<dbReference type="PANTHER" id="PTHR43235:SF1">
    <property type="entry name" value="GLUTAMINE AMIDOTRANSFERASE PB2B2.05-RELATED"/>
    <property type="match status" value="1"/>
</dbReference>
<dbReference type="GO" id="GO:0033969">
    <property type="term" value="F:gamma-glutamyl-gamma-aminobutyrate hydrolase activity"/>
    <property type="evidence" value="ECO:0007669"/>
    <property type="project" value="TreeGrafter"/>
</dbReference>
<dbReference type="EMBL" id="MDJY01000039">
    <property type="protein sequence ID" value="OUE23200.1"/>
    <property type="molecule type" value="Genomic_DNA"/>
</dbReference>
<keyword evidence="1" id="KW-0315">Glutamine amidotransferase</keyword>
<accession>A0A251YG17</accession>
<sequence length="264" mass="27797">MPLGSPHTGSMPAPLRRLAVVQVTRSRPEAVDYHQLVQGLNMRVAEVASAAGWVVENLAAEDEGIESLLERTRDADAVVIMGGEDVAPRFYGGPADYEGRSPHREVADAGQIALVRRAVAEGTPLLGICRGAQIVNVALGGTLQQHIDGVGEHRNAADDITAVMRDHDVRVAADSRLARVLGSTALVVRSAHHQAVDRPGAGLRVVAVAPDGVPEAVEHETAPITGVQWHPEDASAARDQLPALLAALAEQCARREPVRADAAA</sequence>
<dbReference type="GO" id="GO:0016740">
    <property type="term" value="F:transferase activity"/>
    <property type="evidence" value="ECO:0007669"/>
    <property type="project" value="UniProtKB-KW"/>
</dbReference>
<gene>
    <name evidence="1" type="ORF">BFL36_07995</name>
</gene>
<dbReference type="PROSITE" id="PS51273">
    <property type="entry name" value="GATASE_TYPE_1"/>
    <property type="match status" value="1"/>
</dbReference>
<keyword evidence="1" id="KW-0808">Transferase</keyword>
<organism evidence="1 2">
    <name type="scientific">Clavibacter michiganensis</name>
    <dbReference type="NCBI Taxonomy" id="28447"/>
    <lineage>
        <taxon>Bacteria</taxon>
        <taxon>Bacillati</taxon>
        <taxon>Actinomycetota</taxon>
        <taxon>Actinomycetes</taxon>
        <taxon>Micrococcales</taxon>
        <taxon>Microbacteriaceae</taxon>
        <taxon>Clavibacter</taxon>
    </lineage>
</organism>
<dbReference type="PANTHER" id="PTHR43235">
    <property type="entry name" value="GLUTAMINE AMIDOTRANSFERASE PB2B2.05-RELATED"/>
    <property type="match status" value="1"/>
</dbReference>
<evidence type="ECO:0000313" key="1">
    <source>
        <dbReference type="EMBL" id="OUE23200.1"/>
    </source>
</evidence>
<dbReference type="GO" id="GO:0005829">
    <property type="term" value="C:cytosol"/>
    <property type="evidence" value="ECO:0007669"/>
    <property type="project" value="TreeGrafter"/>
</dbReference>
<dbReference type="AlphaFoldDB" id="A0A251YG17"/>
<protein>
    <submittedName>
        <fullName evidence="1">Putative glutamine amidotransferase</fullName>
    </submittedName>
</protein>
<comment type="caution">
    <text evidence="1">The sequence shown here is derived from an EMBL/GenBank/DDBJ whole genome shotgun (WGS) entry which is preliminary data.</text>
</comment>
<dbReference type="InterPro" id="IPR011697">
    <property type="entry name" value="Peptidase_C26"/>
</dbReference>